<sequence length="167" mass="17261">MNRKFKLVAAVALLSVTSLHAADNKIGTESDPLVTKSYVDKQIALVSGGANSDLEARLSAQEELISALSQEIASLKEEGSSSFEIVSVPAGSIIYGKQGSEMIIRSGEGSIIASSAGGVQDVTDGVDLAGGVKAPNNNLLIVPREDGRGIIASKTMVVMVRGGYTIL</sequence>
<reference evidence="3" key="2">
    <citation type="submission" date="2021-04" db="EMBL/GenBank/DDBJ databases">
        <authorList>
            <person name="Gilroy R."/>
        </authorList>
    </citation>
    <scope>NUCLEOTIDE SEQUENCE</scope>
    <source>
        <strain evidence="3">B5-657</strain>
    </source>
</reference>
<feature type="signal peptide" evidence="2">
    <location>
        <begin position="1"/>
        <end position="21"/>
    </location>
</feature>
<proteinExistence type="predicted"/>
<dbReference type="AlphaFoldDB" id="A0A9E2KDH3"/>
<evidence type="ECO:0000256" key="1">
    <source>
        <dbReference type="SAM" id="Coils"/>
    </source>
</evidence>
<organism evidence="3 4">
    <name type="scientific">Candidatus Cellulosilyticum pullistercoris</name>
    <dbReference type="NCBI Taxonomy" id="2838521"/>
    <lineage>
        <taxon>Bacteria</taxon>
        <taxon>Bacillati</taxon>
        <taxon>Bacillota</taxon>
        <taxon>Clostridia</taxon>
        <taxon>Lachnospirales</taxon>
        <taxon>Cellulosilyticaceae</taxon>
        <taxon>Cellulosilyticum</taxon>
    </lineage>
</organism>
<feature type="chain" id="PRO_5038695415" evidence="2">
    <location>
        <begin position="22"/>
        <end position="167"/>
    </location>
</feature>
<name>A0A9E2KDH3_9FIRM</name>
<reference evidence="3" key="1">
    <citation type="journal article" date="2021" name="PeerJ">
        <title>Extensive microbial diversity within the chicken gut microbiome revealed by metagenomics and culture.</title>
        <authorList>
            <person name="Gilroy R."/>
            <person name="Ravi A."/>
            <person name="Getino M."/>
            <person name="Pursley I."/>
            <person name="Horton D.L."/>
            <person name="Alikhan N.F."/>
            <person name="Baker D."/>
            <person name="Gharbi K."/>
            <person name="Hall N."/>
            <person name="Watson M."/>
            <person name="Adriaenssens E.M."/>
            <person name="Foster-Nyarko E."/>
            <person name="Jarju S."/>
            <person name="Secka A."/>
            <person name="Antonio M."/>
            <person name="Oren A."/>
            <person name="Chaudhuri R.R."/>
            <person name="La Ragione R."/>
            <person name="Hildebrand F."/>
            <person name="Pallen M.J."/>
        </authorList>
    </citation>
    <scope>NUCLEOTIDE SEQUENCE</scope>
    <source>
        <strain evidence="3">B5-657</strain>
    </source>
</reference>
<evidence type="ECO:0000313" key="3">
    <source>
        <dbReference type="EMBL" id="MBU3804522.1"/>
    </source>
</evidence>
<keyword evidence="1" id="KW-0175">Coiled coil</keyword>
<accession>A0A9E2KDH3</accession>
<comment type="caution">
    <text evidence="3">The sequence shown here is derived from an EMBL/GenBank/DDBJ whole genome shotgun (WGS) entry which is preliminary data.</text>
</comment>
<dbReference type="Proteomes" id="UP000824229">
    <property type="component" value="Unassembled WGS sequence"/>
</dbReference>
<evidence type="ECO:0000313" key="4">
    <source>
        <dbReference type="Proteomes" id="UP000824229"/>
    </source>
</evidence>
<gene>
    <name evidence="3" type="ORF">H9872_07180</name>
</gene>
<dbReference type="EMBL" id="JAHLFQ010000162">
    <property type="protein sequence ID" value="MBU3804522.1"/>
    <property type="molecule type" value="Genomic_DNA"/>
</dbReference>
<feature type="coiled-coil region" evidence="1">
    <location>
        <begin position="51"/>
        <end position="78"/>
    </location>
</feature>
<keyword evidence="2" id="KW-0732">Signal</keyword>
<evidence type="ECO:0000256" key="2">
    <source>
        <dbReference type="SAM" id="SignalP"/>
    </source>
</evidence>
<protein>
    <submittedName>
        <fullName evidence="3">Uncharacterized protein</fullName>
    </submittedName>
</protein>